<protein>
    <submittedName>
        <fullName evidence="1">Uncharacterized protein</fullName>
    </submittedName>
</protein>
<comment type="caution">
    <text evidence="1">The sequence shown here is derived from an EMBL/GenBank/DDBJ whole genome shotgun (WGS) entry which is preliminary data.</text>
</comment>
<keyword evidence="2" id="KW-1185">Reference proteome</keyword>
<reference evidence="1" key="2">
    <citation type="journal article" date="2020" name="Nat. Commun.">
        <title>Large-scale genome sequencing of mycorrhizal fungi provides insights into the early evolution of symbiotic traits.</title>
        <authorList>
            <person name="Miyauchi S."/>
            <person name="Kiss E."/>
            <person name="Kuo A."/>
            <person name="Drula E."/>
            <person name="Kohler A."/>
            <person name="Sanchez-Garcia M."/>
            <person name="Morin E."/>
            <person name="Andreopoulos B."/>
            <person name="Barry K.W."/>
            <person name="Bonito G."/>
            <person name="Buee M."/>
            <person name="Carver A."/>
            <person name="Chen C."/>
            <person name="Cichocki N."/>
            <person name="Clum A."/>
            <person name="Culley D."/>
            <person name="Crous P.W."/>
            <person name="Fauchery L."/>
            <person name="Girlanda M."/>
            <person name="Hayes R.D."/>
            <person name="Keri Z."/>
            <person name="LaButti K."/>
            <person name="Lipzen A."/>
            <person name="Lombard V."/>
            <person name="Magnuson J."/>
            <person name="Maillard F."/>
            <person name="Murat C."/>
            <person name="Nolan M."/>
            <person name="Ohm R.A."/>
            <person name="Pangilinan J."/>
            <person name="Pereira M.F."/>
            <person name="Perotto S."/>
            <person name="Peter M."/>
            <person name="Pfister S."/>
            <person name="Riley R."/>
            <person name="Sitrit Y."/>
            <person name="Stielow J.B."/>
            <person name="Szollosi G."/>
            <person name="Zifcakova L."/>
            <person name="Stursova M."/>
            <person name="Spatafora J.W."/>
            <person name="Tedersoo L."/>
            <person name="Vaario L.M."/>
            <person name="Yamada A."/>
            <person name="Yan M."/>
            <person name="Wang P."/>
            <person name="Xu J."/>
            <person name="Bruns T."/>
            <person name="Baldrian P."/>
            <person name="Vilgalys R."/>
            <person name="Dunand C."/>
            <person name="Henrissat B."/>
            <person name="Grigoriev I.V."/>
            <person name="Hibbett D."/>
            <person name="Nagy L.G."/>
            <person name="Martin F.M."/>
        </authorList>
    </citation>
    <scope>NUCLEOTIDE SEQUENCE</scope>
    <source>
        <strain evidence="1">P2</strain>
    </source>
</reference>
<sequence>MERVQFQQEQMLAELKDLMEKGFFSRAEAKLIMKRRREFEMALVRRVARKSDFLRYVAYEMDLERLRRKRAEKIKERSPQSVSDYAIVKRVFQIFERAVRKFKGDVGLWMEYIRVAEKVGAKALVGKITARAIQMHPTESWLYVMSANGEMKVGNMAGARTMMERGIRMNPKDERLWMEWVKLEMGYAQQLKDEGVQDSNEIVRGGIVEVIIENAIKEIGKDNHAFIKTVADGISEYPQIDNEARGRLVERVISIIQK</sequence>
<dbReference type="Proteomes" id="UP000886501">
    <property type="component" value="Unassembled WGS sequence"/>
</dbReference>
<accession>A0ACB6ZWM9</accession>
<proteinExistence type="predicted"/>
<dbReference type="EMBL" id="MU117962">
    <property type="protein sequence ID" value="KAF9653947.1"/>
    <property type="molecule type" value="Genomic_DNA"/>
</dbReference>
<gene>
    <name evidence="1" type="ORF">BDM02DRAFT_3107112</name>
</gene>
<evidence type="ECO:0000313" key="2">
    <source>
        <dbReference type="Proteomes" id="UP000886501"/>
    </source>
</evidence>
<organism evidence="1 2">
    <name type="scientific">Thelephora ganbajun</name>
    <name type="common">Ganba fungus</name>
    <dbReference type="NCBI Taxonomy" id="370292"/>
    <lineage>
        <taxon>Eukaryota</taxon>
        <taxon>Fungi</taxon>
        <taxon>Dikarya</taxon>
        <taxon>Basidiomycota</taxon>
        <taxon>Agaricomycotina</taxon>
        <taxon>Agaricomycetes</taxon>
        <taxon>Thelephorales</taxon>
        <taxon>Thelephoraceae</taxon>
        <taxon>Thelephora</taxon>
    </lineage>
</organism>
<evidence type="ECO:0000313" key="1">
    <source>
        <dbReference type="EMBL" id="KAF9653947.1"/>
    </source>
</evidence>
<reference evidence="1" key="1">
    <citation type="submission" date="2019-10" db="EMBL/GenBank/DDBJ databases">
        <authorList>
            <consortium name="DOE Joint Genome Institute"/>
            <person name="Kuo A."/>
            <person name="Miyauchi S."/>
            <person name="Kiss E."/>
            <person name="Drula E."/>
            <person name="Kohler A."/>
            <person name="Sanchez-Garcia M."/>
            <person name="Andreopoulos B."/>
            <person name="Barry K.W."/>
            <person name="Bonito G."/>
            <person name="Buee M."/>
            <person name="Carver A."/>
            <person name="Chen C."/>
            <person name="Cichocki N."/>
            <person name="Clum A."/>
            <person name="Culley D."/>
            <person name="Crous P.W."/>
            <person name="Fauchery L."/>
            <person name="Girlanda M."/>
            <person name="Hayes R."/>
            <person name="Keri Z."/>
            <person name="Labutti K."/>
            <person name="Lipzen A."/>
            <person name="Lombard V."/>
            <person name="Magnuson J."/>
            <person name="Maillard F."/>
            <person name="Morin E."/>
            <person name="Murat C."/>
            <person name="Nolan M."/>
            <person name="Ohm R."/>
            <person name="Pangilinan J."/>
            <person name="Pereira M."/>
            <person name="Perotto S."/>
            <person name="Peter M."/>
            <person name="Riley R."/>
            <person name="Sitrit Y."/>
            <person name="Stielow B."/>
            <person name="Szollosi G."/>
            <person name="Zifcakova L."/>
            <person name="Stursova M."/>
            <person name="Spatafora J.W."/>
            <person name="Tedersoo L."/>
            <person name="Vaario L.-M."/>
            <person name="Yamada A."/>
            <person name="Yan M."/>
            <person name="Wang P."/>
            <person name="Xu J."/>
            <person name="Bruns T."/>
            <person name="Baldrian P."/>
            <person name="Vilgalys R."/>
            <person name="Henrissat B."/>
            <person name="Grigoriev I.V."/>
            <person name="Hibbett D."/>
            <person name="Nagy L.G."/>
            <person name="Martin F.M."/>
        </authorList>
    </citation>
    <scope>NUCLEOTIDE SEQUENCE</scope>
    <source>
        <strain evidence="1">P2</strain>
    </source>
</reference>
<name>A0ACB6ZWM9_THEGA</name>